<evidence type="ECO:0000259" key="3">
    <source>
        <dbReference type="PROSITE" id="PS51186"/>
    </source>
</evidence>
<dbReference type="InterPro" id="IPR000182">
    <property type="entry name" value="GNAT_dom"/>
</dbReference>
<evidence type="ECO:0000313" key="4">
    <source>
        <dbReference type="EMBL" id="CAI9121714.1"/>
    </source>
</evidence>
<proteinExistence type="predicted"/>
<reference evidence="4" key="1">
    <citation type="submission" date="2023-03" db="EMBL/GenBank/DDBJ databases">
        <authorList>
            <person name="Cleenwerck I."/>
        </authorList>
    </citation>
    <scope>NUCLEOTIDE SEQUENCE</scope>
    <source>
        <strain evidence="4">LMG 32879</strain>
    </source>
</reference>
<feature type="domain" description="N-acetyltransferase" evidence="3">
    <location>
        <begin position="2"/>
        <end position="153"/>
    </location>
</feature>
<dbReference type="InterPro" id="IPR050832">
    <property type="entry name" value="Bact_Acetyltransf"/>
</dbReference>
<dbReference type="PROSITE" id="PS51186">
    <property type="entry name" value="GNAT"/>
    <property type="match status" value="1"/>
</dbReference>
<comment type="caution">
    <text evidence="4">The sequence shown here is derived from an EMBL/GenBank/DDBJ whole genome shotgun (WGS) entry which is preliminary data.</text>
</comment>
<dbReference type="GO" id="GO:0016747">
    <property type="term" value="F:acyltransferase activity, transferring groups other than amino-acyl groups"/>
    <property type="evidence" value="ECO:0007669"/>
    <property type="project" value="InterPro"/>
</dbReference>
<protein>
    <submittedName>
        <fullName evidence="4">GNAT family N-acetyltransferase</fullName>
    </submittedName>
</protein>
<evidence type="ECO:0000256" key="2">
    <source>
        <dbReference type="ARBA" id="ARBA00023315"/>
    </source>
</evidence>
<accession>A0AA35UQB7</accession>
<dbReference type="SUPFAM" id="SSF55729">
    <property type="entry name" value="Acyl-CoA N-acyltransferases (Nat)"/>
    <property type="match status" value="1"/>
</dbReference>
<dbReference type="Pfam" id="PF00583">
    <property type="entry name" value="Acetyltransf_1"/>
    <property type="match status" value="1"/>
</dbReference>
<keyword evidence="1" id="KW-0808">Transferase</keyword>
<dbReference type="EMBL" id="CATKSH010000021">
    <property type="protein sequence ID" value="CAI9121714.1"/>
    <property type="molecule type" value="Genomic_DNA"/>
</dbReference>
<dbReference type="InterPro" id="IPR016181">
    <property type="entry name" value="Acyl_CoA_acyltransferase"/>
</dbReference>
<dbReference type="RefSeq" id="WP_289841490.1">
    <property type="nucleotide sequence ID" value="NZ_CATKSH010000021.1"/>
</dbReference>
<dbReference type="Proteomes" id="UP001176960">
    <property type="component" value="Unassembled WGS sequence"/>
</dbReference>
<sequence length="153" mass="16632">MFEIREDDLSGEPTCELLRLHLAGMRADSPPGEVFALDLSGLQTPDITVWTVWYQDRIAAIGALKMLPDGTAEVKSMRTHSDFLRMGAGAAVLETIIAAAKAKGVHRLSLETGSGTAFEPALTLYRRRGFVNGEAFGGYEQSSFNQFLHLAMG</sequence>
<dbReference type="Gene3D" id="3.40.630.30">
    <property type="match status" value="1"/>
</dbReference>
<keyword evidence="5" id="KW-1185">Reference proteome</keyword>
<dbReference type="AlphaFoldDB" id="A0AA35UQB7"/>
<evidence type="ECO:0000256" key="1">
    <source>
        <dbReference type="ARBA" id="ARBA00022679"/>
    </source>
</evidence>
<dbReference type="PANTHER" id="PTHR43877">
    <property type="entry name" value="AMINOALKYLPHOSPHONATE N-ACETYLTRANSFERASE-RELATED-RELATED"/>
    <property type="match status" value="1"/>
</dbReference>
<keyword evidence="2" id="KW-0012">Acyltransferase</keyword>
<evidence type="ECO:0000313" key="5">
    <source>
        <dbReference type="Proteomes" id="UP001176960"/>
    </source>
</evidence>
<name>A0AA35UQB7_9PROT</name>
<organism evidence="4 5">
    <name type="scientific">Brytella acorum</name>
    <dbReference type="NCBI Taxonomy" id="2959299"/>
    <lineage>
        <taxon>Bacteria</taxon>
        <taxon>Pseudomonadati</taxon>
        <taxon>Pseudomonadota</taxon>
        <taxon>Alphaproteobacteria</taxon>
        <taxon>Acetobacterales</taxon>
        <taxon>Acetobacteraceae</taxon>
        <taxon>Brytella</taxon>
    </lineage>
</organism>
<gene>
    <name evidence="4" type="ORF">LMG32879_002566</name>
</gene>
<dbReference type="PANTHER" id="PTHR43877:SF5">
    <property type="entry name" value="BLL8307 PROTEIN"/>
    <property type="match status" value="1"/>
</dbReference>